<comment type="catalytic activity">
    <reaction evidence="10">
        <text>L-prolyl-[hypoxia-inducible factor alpha subunit] + 2-oxoglutarate + O2 = trans-4-hydroxy-L-prolyl-[hypoxia-inducible factor alpha subunit] + succinate + CO2</text>
        <dbReference type="Rhea" id="RHEA:48400"/>
        <dbReference type="Rhea" id="RHEA-COMP:12093"/>
        <dbReference type="Rhea" id="RHEA-COMP:12094"/>
        <dbReference type="ChEBI" id="CHEBI:15379"/>
        <dbReference type="ChEBI" id="CHEBI:16526"/>
        <dbReference type="ChEBI" id="CHEBI:16810"/>
        <dbReference type="ChEBI" id="CHEBI:30031"/>
        <dbReference type="ChEBI" id="CHEBI:50342"/>
        <dbReference type="ChEBI" id="CHEBI:61965"/>
        <dbReference type="EC" id="1.14.11.29"/>
    </reaction>
</comment>
<keyword evidence="8" id="KW-0408">Iron</keyword>
<evidence type="ECO:0000313" key="16">
    <source>
        <dbReference type="Proteomes" id="UP000494206"/>
    </source>
</evidence>
<keyword evidence="3 11" id="KW-0863">Zinc-finger</keyword>
<dbReference type="Pfam" id="PF01753">
    <property type="entry name" value="zf-MYND"/>
    <property type="match status" value="1"/>
</dbReference>
<dbReference type="InterPro" id="IPR006620">
    <property type="entry name" value="Pro_4_hyd_alph"/>
</dbReference>
<feature type="region of interest" description="Disordered" evidence="12">
    <location>
        <begin position="236"/>
        <end position="260"/>
    </location>
</feature>
<protein>
    <recommendedName>
        <fullName evidence="9">hypoxia-inducible factor-proline dioxygenase</fullName>
        <ecNumber evidence="9">1.14.11.29</ecNumber>
    </recommendedName>
</protein>
<feature type="compositionally biased region" description="Low complexity" evidence="12">
    <location>
        <begin position="591"/>
        <end position="605"/>
    </location>
</feature>
<accession>A0A8S1ECU1</accession>
<evidence type="ECO:0000256" key="11">
    <source>
        <dbReference type="PROSITE-ProRule" id="PRU00134"/>
    </source>
</evidence>
<dbReference type="Proteomes" id="UP000494206">
    <property type="component" value="Unassembled WGS sequence"/>
</dbReference>
<organism evidence="15 16">
    <name type="scientific">Caenorhabditis bovis</name>
    <dbReference type="NCBI Taxonomy" id="2654633"/>
    <lineage>
        <taxon>Eukaryota</taxon>
        <taxon>Metazoa</taxon>
        <taxon>Ecdysozoa</taxon>
        <taxon>Nematoda</taxon>
        <taxon>Chromadorea</taxon>
        <taxon>Rhabditida</taxon>
        <taxon>Rhabditina</taxon>
        <taxon>Rhabditomorpha</taxon>
        <taxon>Rhabditoidea</taxon>
        <taxon>Rhabditidae</taxon>
        <taxon>Peloderinae</taxon>
        <taxon>Caenorhabditis</taxon>
    </lineage>
</organism>
<proteinExistence type="predicted"/>
<dbReference type="SUPFAM" id="SSF144232">
    <property type="entry name" value="HIT/MYND zinc finger-like"/>
    <property type="match status" value="1"/>
</dbReference>
<evidence type="ECO:0000256" key="12">
    <source>
        <dbReference type="SAM" id="MobiDB-lite"/>
    </source>
</evidence>
<gene>
    <name evidence="15" type="ORF">CBOVIS_LOCUS1296</name>
</gene>
<dbReference type="InterPro" id="IPR002893">
    <property type="entry name" value="Znf_MYND"/>
</dbReference>
<evidence type="ECO:0000313" key="15">
    <source>
        <dbReference type="EMBL" id="CAB3397958.1"/>
    </source>
</evidence>
<dbReference type="PANTHER" id="PTHR12907">
    <property type="entry name" value="EGL NINE HOMOLOG-RELATED"/>
    <property type="match status" value="1"/>
</dbReference>
<evidence type="ECO:0000256" key="5">
    <source>
        <dbReference type="ARBA" id="ARBA00022896"/>
    </source>
</evidence>
<keyword evidence="7" id="KW-0560">Oxidoreductase</keyword>
<evidence type="ECO:0000256" key="7">
    <source>
        <dbReference type="ARBA" id="ARBA00023002"/>
    </source>
</evidence>
<evidence type="ECO:0000256" key="3">
    <source>
        <dbReference type="ARBA" id="ARBA00022771"/>
    </source>
</evidence>
<evidence type="ECO:0000259" key="13">
    <source>
        <dbReference type="PROSITE" id="PS50865"/>
    </source>
</evidence>
<dbReference type="GO" id="GO:0160082">
    <property type="term" value="F:hypoxia-inducible factor-proline dioxygenase activity"/>
    <property type="evidence" value="ECO:0007669"/>
    <property type="project" value="UniProtKB-EC"/>
</dbReference>
<feature type="region of interest" description="Disordered" evidence="12">
    <location>
        <begin position="561"/>
        <end position="647"/>
    </location>
</feature>
<name>A0A8S1ECU1_9PELO</name>
<dbReference type="GO" id="GO:0008198">
    <property type="term" value="F:ferrous iron binding"/>
    <property type="evidence" value="ECO:0007669"/>
    <property type="project" value="TreeGrafter"/>
</dbReference>
<dbReference type="OrthoDB" id="5952526at2759"/>
<dbReference type="GO" id="GO:0071456">
    <property type="term" value="P:cellular response to hypoxia"/>
    <property type="evidence" value="ECO:0007669"/>
    <property type="project" value="TreeGrafter"/>
</dbReference>
<keyword evidence="2" id="KW-0479">Metal-binding</keyword>
<dbReference type="AlphaFoldDB" id="A0A8S1ECU1"/>
<dbReference type="Gene3D" id="6.10.140.2220">
    <property type="match status" value="1"/>
</dbReference>
<feature type="domain" description="Fe2OG dioxygenase" evidence="14">
    <location>
        <begin position="406"/>
        <end position="504"/>
    </location>
</feature>
<reference evidence="15 16" key="1">
    <citation type="submission" date="2020-04" db="EMBL/GenBank/DDBJ databases">
        <authorList>
            <person name="Laetsch R D."/>
            <person name="Stevens L."/>
            <person name="Kumar S."/>
            <person name="Blaxter L. M."/>
        </authorList>
    </citation>
    <scope>NUCLEOTIDE SEQUENCE [LARGE SCALE GENOMIC DNA]</scope>
</reference>
<dbReference type="PROSITE" id="PS51471">
    <property type="entry name" value="FE2OG_OXY"/>
    <property type="match status" value="1"/>
</dbReference>
<dbReference type="InterPro" id="IPR051559">
    <property type="entry name" value="HIF_prolyl_hydroxylases"/>
</dbReference>
<evidence type="ECO:0000256" key="2">
    <source>
        <dbReference type="ARBA" id="ARBA00022723"/>
    </source>
</evidence>
<feature type="compositionally biased region" description="Polar residues" evidence="12">
    <location>
        <begin position="571"/>
        <end position="590"/>
    </location>
</feature>
<dbReference type="EC" id="1.14.11.29" evidence="9"/>
<dbReference type="InterPro" id="IPR044862">
    <property type="entry name" value="Pro_4_hyd_alph_FE2OG_OXY"/>
</dbReference>
<dbReference type="GO" id="GO:0008270">
    <property type="term" value="F:zinc ion binding"/>
    <property type="evidence" value="ECO:0007669"/>
    <property type="project" value="UniProtKB-KW"/>
</dbReference>
<comment type="caution">
    <text evidence="15">The sequence shown here is derived from an EMBL/GenBank/DDBJ whole genome shotgun (WGS) entry which is preliminary data.</text>
</comment>
<evidence type="ECO:0000256" key="1">
    <source>
        <dbReference type="ARBA" id="ARBA00001961"/>
    </source>
</evidence>
<comment type="cofactor">
    <cofactor evidence="1">
        <name>L-ascorbate</name>
        <dbReference type="ChEBI" id="CHEBI:38290"/>
    </cofactor>
</comment>
<keyword evidence="4" id="KW-0862">Zinc</keyword>
<dbReference type="Gene3D" id="2.60.120.620">
    <property type="entry name" value="q2cbj1_9rhob like domain"/>
    <property type="match status" value="1"/>
</dbReference>
<dbReference type="SMART" id="SM00702">
    <property type="entry name" value="P4Hc"/>
    <property type="match status" value="1"/>
</dbReference>
<dbReference type="PANTHER" id="PTHR12907:SF26">
    <property type="entry name" value="HIF PROLYL HYDROXYLASE, ISOFORM C"/>
    <property type="match status" value="1"/>
</dbReference>
<dbReference type="PROSITE" id="PS50865">
    <property type="entry name" value="ZF_MYND_2"/>
    <property type="match status" value="1"/>
</dbReference>
<evidence type="ECO:0000256" key="8">
    <source>
        <dbReference type="ARBA" id="ARBA00023004"/>
    </source>
</evidence>
<dbReference type="EMBL" id="CADEPM010000001">
    <property type="protein sequence ID" value="CAB3397958.1"/>
    <property type="molecule type" value="Genomic_DNA"/>
</dbReference>
<evidence type="ECO:0000256" key="4">
    <source>
        <dbReference type="ARBA" id="ARBA00022833"/>
    </source>
</evidence>
<dbReference type="Pfam" id="PF13640">
    <property type="entry name" value="2OG-FeII_Oxy_3"/>
    <property type="match status" value="1"/>
</dbReference>
<evidence type="ECO:0000256" key="9">
    <source>
        <dbReference type="ARBA" id="ARBA00039004"/>
    </source>
</evidence>
<dbReference type="GO" id="GO:0031418">
    <property type="term" value="F:L-ascorbic acid binding"/>
    <property type="evidence" value="ECO:0007669"/>
    <property type="project" value="UniProtKB-KW"/>
</dbReference>
<sequence>MQHFSNFYDKSMMSETESEDKFTSTTSAFREIIPKNNRACAVSKCGYCGDECTESHKKLQPCLFCGTVAYCSKEHQQVDWKTHKMVCKAVQEKGIVPFNPTEPSTSKDVAIPQSIVAIPQFTNLGSDSIQLSSSLPNPTIPPFSGESSAFRPYRSTIFNPLIPAILSSLSGINWDKISIISPPVAPPQPPREITVPIRVITKNEPKTEPKSEPMDEGERIIETDDPDIQIIEGGSSCQSRNHARARKRPTPTGSADIRPKYKDHNKNLVYSTTIQEHQKHLQNKGLALNLHQAMILRLRYISEHVIRSLNEFGWAVVDNFLGKNHTRATAQEIESLYTRGLFSAGQLMEAKNKDEVHIKDIRSDRIYWYDGNDPRAHGADTVRLLISMIDSVIQHFKQRIDYNIGGRSRAMLAIYPGNGTRYVKHVDNPVKDGRCITTIYYCNENWDMGKDGGTLRLYPETSMTPMDIDPRADRLVFFWSDRRNPHEVMPVYKPRYAITIWYMDKEEREKALARSKEEAAAKKKAQLSEDALPAKKNLSSQDLSSIDLRLFQTTTSAPVLSQENEKISAENEVTTVDSVSHQATSTDSGISLSNSNPYRSSSLQSVSDQCQGERSGERRSSTSSDTVDFEVDLTNSVSTFPNPEYQI</sequence>
<evidence type="ECO:0000259" key="14">
    <source>
        <dbReference type="PROSITE" id="PS51471"/>
    </source>
</evidence>
<feature type="domain" description="MYND-type" evidence="13">
    <location>
        <begin position="45"/>
        <end position="87"/>
    </location>
</feature>
<evidence type="ECO:0000256" key="10">
    <source>
        <dbReference type="ARBA" id="ARBA00049134"/>
    </source>
</evidence>
<keyword evidence="5" id="KW-0847">Vitamin C</keyword>
<dbReference type="InterPro" id="IPR005123">
    <property type="entry name" value="Oxoglu/Fe-dep_dioxygenase_dom"/>
</dbReference>
<evidence type="ECO:0000256" key="6">
    <source>
        <dbReference type="ARBA" id="ARBA00022964"/>
    </source>
</evidence>
<keyword evidence="6" id="KW-0223">Dioxygenase</keyword>
<keyword evidence="16" id="KW-1185">Reference proteome</keyword>